<feature type="modified residue" description="Phosphocysteine; by EIIA" evidence="6">
    <location>
        <position position="7"/>
    </location>
</feature>
<name>A0A1E5L1Q7_9ENTE</name>
<keyword evidence="3" id="KW-0762">Sugar transport</keyword>
<keyword evidence="9" id="KW-1185">Reference proteome</keyword>
<dbReference type="SUPFAM" id="SSF52794">
    <property type="entry name" value="PTS system IIB component-like"/>
    <property type="match status" value="2"/>
</dbReference>
<evidence type="ECO:0000256" key="2">
    <source>
        <dbReference type="ARBA" id="ARBA00022553"/>
    </source>
</evidence>
<evidence type="ECO:0000256" key="1">
    <source>
        <dbReference type="ARBA" id="ARBA00022448"/>
    </source>
</evidence>
<evidence type="ECO:0000313" key="9">
    <source>
        <dbReference type="Proteomes" id="UP000095256"/>
    </source>
</evidence>
<proteinExistence type="predicted"/>
<evidence type="ECO:0000256" key="4">
    <source>
        <dbReference type="ARBA" id="ARBA00022679"/>
    </source>
</evidence>
<dbReference type="GO" id="GO:0009401">
    <property type="term" value="P:phosphoenolpyruvate-dependent sugar phosphotransferase system"/>
    <property type="evidence" value="ECO:0007669"/>
    <property type="project" value="UniProtKB-KW"/>
</dbReference>
<dbReference type="PROSITE" id="PS51100">
    <property type="entry name" value="PTS_EIIB_TYPE_3"/>
    <property type="match status" value="1"/>
</dbReference>
<dbReference type="AlphaFoldDB" id="A0A1E5L1Q7"/>
<dbReference type="EMBL" id="MIEK01000001">
    <property type="protein sequence ID" value="OEH84024.1"/>
    <property type="molecule type" value="Genomic_DNA"/>
</dbReference>
<gene>
    <name evidence="8" type="ORF">BCR26_00725</name>
</gene>
<evidence type="ECO:0000256" key="5">
    <source>
        <dbReference type="ARBA" id="ARBA00022683"/>
    </source>
</evidence>
<dbReference type="Proteomes" id="UP000095256">
    <property type="component" value="Unassembled WGS sequence"/>
</dbReference>
<protein>
    <recommendedName>
        <fullName evidence="7">PTS EIIB type-3 domain-containing protein</fullName>
    </recommendedName>
</protein>
<evidence type="ECO:0000259" key="7">
    <source>
        <dbReference type="PROSITE" id="PS51100"/>
    </source>
</evidence>
<evidence type="ECO:0000256" key="6">
    <source>
        <dbReference type="PROSITE-ProRule" id="PRU00423"/>
    </source>
</evidence>
<dbReference type="InterPro" id="IPR051819">
    <property type="entry name" value="PTS_sugar-specific_EIIB"/>
</dbReference>
<keyword evidence="2" id="KW-0597">Phosphoprotein</keyword>
<evidence type="ECO:0000313" key="8">
    <source>
        <dbReference type="EMBL" id="OEH84024.1"/>
    </source>
</evidence>
<dbReference type="InterPro" id="IPR013012">
    <property type="entry name" value="PTS_EIIB_3"/>
</dbReference>
<accession>A0A1E5L1Q7</accession>
<evidence type="ECO:0000256" key="3">
    <source>
        <dbReference type="ARBA" id="ARBA00022597"/>
    </source>
</evidence>
<reference evidence="8 9" key="1">
    <citation type="submission" date="2016-09" db="EMBL/GenBank/DDBJ databases">
        <authorList>
            <person name="Capua I."/>
            <person name="De Benedictis P."/>
            <person name="Joannis T."/>
            <person name="Lombin L.H."/>
            <person name="Cattoli G."/>
        </authorList>
    </citation>
    <scope>NUCLEOTIDE SEQUENCE [LARGE SCALE GENOMIC DNA]</scope>
    <source>
        <strain evidence="8 9">LMG 25899</strain>
    </source>
</reference>
<dbReference type="STRING" id="762845.BCR26_00725"/>
<comment type="caution">
    <text evidence="8">The sequence shown here is derived from an EMBL/GenBank/DDBJ whole genome shotgun (WGS) entry which is preliminary data.</text>
</comment>
<dbReference type="OrthoDB" id="5917025at2"/>
<dbReference type="InterPro" id="IPR036095">
    <property type="entry name" value="PTS_EIIB-like_sf"/>
</dbReference>
<keyword evidence="4" id="KW-0808">Transferase</keyword>
<dbReference type="PANTHER" id="PTHR34581">
    <property type="entry name" value="PTS SYSTEM N,N'-DIACETYLCHITOBIOSE-SPECIFIC EIIB COMPONENT"/>
    <property type="match status" value="1"/>
</dbReference>
<dbReference type="RefSeq" id="WP_069697035.1">
    <property type="nucleotide sequence ID" value="NZ_JAGGMA010000003.1"/>
</dbReference>
<dbReference type="PANTHER" id="PTHR34581:SF2">
    <property type="entry name" value="PTS SYSTEM N,N'-DIACETYLCHITOBIOSE-SPECIFIC EIIB COMPONENT"/>
    <property type="match status" value="1"/>
</dbReference>
<keyword evidence="5" id="KW-0598">Phosphotransferase system</keyword>
<feature type="domain" description="PTS EIIB type-3" evidence="7">
    <location>
        <begin position="1"/>
        <end position="129"/>
    </location>
</feature>
<dbReference type="Gene3D" id="3.40.50.2300">
    <property type="match status" value="1"/>
</dbReference>
<dbReference type="GO" id="GO:0008982">
    <property type="term" value="F:protein-N(PI)-phosphohistidine-sugar phosphotransferase activity"/>
    <property type="evidence" value="ECO:0007669"/>
    <property type="project" value="InterPro"/>
</dbReference>
<sequence>MLIYICCAGGMTSSMFCQKIAKSADPETVYFGSLQQVIDEYDLLHQTYRIIVAYGGESKINLHNIEPIFKPYVDYVLVCPQVRFKTPILRKMLTPVGIPCEDIEMRTFGRMDGKKALDDILALAQNLER</sequence>
<keyword evidence="1" id="KW-0813">Transport</keyword>
<organism evidence="8 9">
    <name type="scientific">Enterococcus rivorum</name>
    <dbReference type="NCBI Taxonomy" id="762845"/>
    <lineage>
        <taxon>Bacteria</taxon>
        <taxon>Bacillati</taxon>
        <taxon>Bacillota</taxon>
        <taxon>Bacilli</taxon>
        <taxon>Lactobacillales</taxon>
        <taxon>Enterococcaceae</taxon>
        <taxon>Enterococcus</taxon>
    </lineage>
</organism>